<dbReference type="PROSITE" id="PS50294">
    <property type="entry name" value="WD_REPEATS_REGION"/>
    <property type="match status" value="1"/>
</dbReference>
<dbReference type="OrthoDB" id="27911at2759"/>
<comment type="similarity">
    <text evidence="4">Belongs to the WD repeat ELP2 family.</text>
</comment>
<comment type="subcellular location">
    <subcellularLocation>
        <location evidence="2">Cytoplasm</location>
    </subcellularLocation>
    <subcellularLocation>
        <location evidence="1">Nucleus</location>
    </subcellularLocation>
</comment>
<evidence type="ECO:0000256" key="4">
    <source>
        <dbReference type="ARBA" id="ARBA00005881"/>
    </source>
</evidence>
<dbReference type="InterPro" id="IPR015943">
    <property type="entry name" value="WD40/YVTN_repeat-like_dom_sf"/>
</dbReference>
<dbReference type="Gene3D" id="2.130.10.10">
    <property type="entry name" value="YVTN repeat-like/Quinoprotein amine dehydrogenase"/>
    <property type="match status" value="4"/>
</dbReference>
<feature type="repeat" description="WD" evidence="11">
    <location>
        <begin position="571"/>
        <end position="612"/>
    </location>
</feature>
<protein>
    <recommendedName>
        <fullName evidence="5">Elongator complex protein 2</fullName>
    </recommendedName>
</protein>
<name>A0A4P9Z1S4_9FUNG</name>
<dbReference type="InterPro" id="IPR037289">
    <property type="entry name" value="Elp2"/>
</dbReference>
<dbReference type="SUPFAM" id="SSF50978">
    <property type="entry name" value="WD40 repeat-like"/>
    <property type="match status" value="3"/>
</dbReference>
<dbReference type="GO" id="GO:0005634">
    <property type="term" value="C:nucleus"/>
    <property type="evidence" value="ECO:0007669"/>
    <property type="project" value="UniProtKB-SubCell"/>
</dbReference>
<dbReference type="InterPro" id="IPR036322">
    <property type="entry name" value="WD40_repeat_dom_sf"/>
</dbReference>
<keyword evidence="9" id="KW-0677">Repeat</keyword>
<feature type="repeat" description="WD" evidence="11">
    <location>
        <begin position="620"/>
        <end position="661"/>
    </location>
</feature>
<evidence type="ECO:0000256" key="8">
    <source>
        <dbReference type="ARBA" id="ARBA00022694"/>
    </source>
</evidence>
<sequence>MVVHATNSLIAVGCNPLCGVVAWAPTGLVAYGADRSIALFSLASTTAGQTSNTAANPCGRGVFTTLHGHEGRWTCTSVLAKHTASVTTIAILPAAYGSDRAHILVSAASDGTIIVWTCLQIIPVGARYATALAMARLPGTQVPILVSAGTDFRISLYTLQKDQVGMQQIDALQGHADWIRDLQFVRVDSTAAPELLLASASQDRYIRLWRVAPLRFSVMLDAVLQGHDDWVYSVCWHPRVMDAAGKLVQPMRLLSASADKSAILWAPDEATGVWLPQSRVGDIDGTSLGFYGALFNGDGSSILAHDYHGAFHLWSPALFADDIEQWAPQVCVGGHFKSVQGMAWHPKGQYLLSTSLDQTTRLFGPWTKNGTQRGWYEMARPQVHGYDLQCATFTGDYQFASGADEKVVRVFDAPASFVRSLAALTEQVDLLADVESRPAAANLPPLGLSNKAVESHADGTAGEGDEDDGDEAAAEAELMDQGAFRGQSYALSRVPGSSDELPEHPPLDEQLQQLTLWPETEKLYGHGFEIIAVAASHDGRFLATACRATGPEHAVVRLFDARTWKELPDKLAAHTLTITKIRFSPDDRYMLTVSRDRSWALFSRNTESEQAPYQLEAKGVKAHTRIIWDASWSPDGRYFATASRDKTVKLWQLVKDDDAANATWRAVATLQCSHSVTSIDFAPSMHGAASTDRQVGTCAHACIGTNGLAHASTVQSLLWRPSGNHATLQLASCGQDHSVRLFDVTLN</sequence>
<evidence type="ECO:0000256" key="2">
    <source>
        <dbReference type="ARBA" id="ARBA00004496"/>
    </source>
</evidence>
<dbReference type="Proteomes" id="UP000278143">
    <property type="component" value="Unassembled WGS sequence"/>
</dbReference>
<evidence type="ECO:0000256" key="12">
    <source>
        <dbReference type="SAM" id="MobiDB-lite"/>
    </source>
</evidence>
<dbReference type="Pfam" id="PF00400">
    <property type="entry name" value="WD40"/>
    <property type="match status" value="7"/>
</dbReference>
<dbReference type="FunFam" id="2.130.10.10:FF:000400">
    <property type="entry name" value="Elongator acetyltransferase complex subunit 2"/>
    <property type="match status" value="1"/>
</dbReference>
<feature type="repeat" description="WD" evidence="11">
    <location>
        <begin position="79"/>
        <end position="116"/>
    </location>
</feature>
<evidence type="ECO:0000256" key="5">
    <source>
        <dbReference type="ARBA" id="ARBA00020267"/>
    </source>
</evidence>
<proteinExistence type="inferred from homology"/>
<dbReference type="InterPro" id="IPR001680">
    <property type="entry name" value="WD40_rpt"/>
</dbReference>
<evidence type="ECO:0000256" key="6">
    <source>
        <dbReference type="ARBA" id="ARBA00022490"/>
    </source>
</evidence>
<reference evidence="14" key="1">
    <citation type="journal article" date="2018" name="Nat. Microbiol.">
        <title>Leveraging single-cell genomics to expand the fungal tree of life.</title>
        <authorList>
            <person name="Ahrendt S.R."/>
            <person name="Quandt C.A."/>
            <person name="Ciobanu D."/>
            <person name="Clum A."/>
            <person name="Salamov A."/>
            <person name="Andreopoulos B."/>
            <person name="Cheng J.F."/>
            <person name="Woyke T."/>
            <person name="Pelin A."/>
            <person name="Henrissat B."/>
            <person name="Reynolds N.K."/>
            <person name="Benny G.L."/>
            <person name="Smith M.E."/>
            <person name="James T.Y."/>
            <person name="Grigoriev I.V."/>
        </authorList>
    </citation>
    <scope>NUCLEOTIDE SEQUENCE [LARGE SCALE GENOMIC DNA]</scope>
    <source>
        <strain evidence="14">Benny S71-1</strain>
    </source>
</reference>
<evidence type="ECO:0000256" key="9">
    <source>
        <dbReference type="ARBA" id="ARBA00022737"/>
    </source>
</evidence>
<keyword evidence="10" id="KW-0539">Nucleus</keyword>
<evidence type="ECO:0000313" key="13">
    <source>
        <dbReference type="EMBL" id="RKP26433.1"/>
    </source>
</evidence>
<accession>A0A4P9Z1S4</accession>
<comment type="pathway">
    <text evidence="3">tRNA modification; 5-methoxycarbonylmethyl-2-thiouridine-tRNA biosynthesis.</text>
</comment>
<feature type="region of interest" description="Disordered" evidence="12">
    <location>
        <begin position="441"/>
        <end position="471"/>
    </location>
</feature>
<evidence type="ECO:0000256" key="10">
    <source>
        <dbReference type="ARBA" id="ARBA00023242"/>
    </source>
</evidence>
<feature type="repeat" description="WD" evidence="11">
    <location>
        <begin position="332"/>
        <end position="363"/>
    </location>
</feature>
<keyword evidence="6" id="KW-0963">Cytoplasm</keyword>
<organism evidence="13 14">
    <name type="scientific">Syncephalis pseudoplumigaleata</name>
    <dbReference type="NCBI Taxonomy" id="1712513"/>
    <lineage>
        <taxon>Eukaryota</taxon>
        <taxon>Fungi</taxon>
        <taxon>Fungi incertae sedis</taxon>
        <taxon>Zoopagomycota</taxon>
        <taxon>Zoopagomycotina</taxon>
        <taxon>Zoopagomycetes</taxon>
        <taxon>Zoopagales</taxon>
        <taxon>Piptocephalidaceae</taxon>
        <taxon>Syncephalis</taxon>
    </lineage>
</organism>
<dbReference type="InterPro" id="IPR020472">
    <property type="entry name" value="WD40_PAC1"/>
</dbReference>
<gene>
    <name evidence="13" type="ORF">SYNPS1DRAFT_14185</name>
</gene>
<evidence type="ECO:0000256" key="11">
    <source>
        <dbReference type="PROSITE-ProRule" id="PRU00221"/>
    </source>
</evidence>
<dbReference type="GO" id="GO:0002098">
    <property type="term" value="P:tRNA wobble uridine modification"/>
    <property type="evidence" value="ECO:0007669"/>
    <property type="project" value="InterPro"/>
</dbReference>
<dbReference type="GO" id="GO:0005737">
    <property type="term" value="C:cytoplasm"/>
    <property type="evidence" value="ECO:0007669"/>
    <property type="project" value="UniProtKB-SubCell"/>
</dbReference>
<evidence type="ECO:0000256" key="1">
    <source>
        <dbReference type="ARBA" id="ARBA00004123"/>
    </source>
</evidence>
<dbReference type="PROSITE" id="PS50082">
    <property type="entry name" value="WD_REPEATS_2"/>
    <property type="match status" value="4"/>
</dbReference>
<evidence type="ECO:0000256" key="3">
    <source>
        <dbReference type="ARBA" id="ARBA00005043"/>
    </source>
</evidence>
<evidence type="ECO:0000313" key="14">
    <source>
        <dbReference type="Proteomes" id="UP000278143"/>
    </source>
</evidence>
<dbReference type="UniPathway" id="UPA00988"/>
<dbReference type="AlphaFoldDB" id="A0A4P9Z1S4"/>
<dbReference type="PANTHER" id="PTHR44111">
    <property type="entry name" value="ELONGATOR COMPLEX PROTEIN 2"/>
    <property type="match status" value="1"/>
</dbReference>
<dbReference type="SMART" id="SM00320">
    <property type="entry name" value="WD40"/>
    <property type="match status" value="9"/>
</dbReference>
<dbReference type="GO" id="GO:0033588">
    <property type="term" value="C:elongator holoenzyme complex"/>
    <property type="evidence" value="ECO:0007669"/>
    <property type="project" value="InterPro"/>
</dbReference>
<keyword evidence="7 11" id="KW-0853">WD repeat</keyword>
<keyword evidence="14" id="KW-1185">Reference proteome</keyword>
<keyword evidence="8" id="KW-0819">tRNA processing</keyword>
<dbReference type="PANTHER" id="PTHR44111:SF1">
    <property type="entry name" value="ELONGATOR COMPLEX PROTEIN 2"/>
    <property type="match status" value="1"/>
</dbReference>
<dbReference type="EMBL" id="KZ989426">
    <property type="protein sequence ID" value="RKP26433.1"/>
    <property type="molecule type" value="Genomic_DNA"/>
</dbReference>
<dbReference type="PRINTS" id="PR00320">
    <property type="entry name" value="GPROTEINBRPT"/>
</dbReference>
<evidence type="ECO:0000256" key="7">
    <source>
        <dbReference type="ARBA" id="ARBA00022574"/>
    </source>
</evidence>